<evidence type="ECO:0000256" key="4">
    <source>
        <dbReference type="ARBA" id="ARBA00022840"/>
    </source>
</evidence>
<keyword evidence="5 8" id="KW-0648">Protein biosynthesis</keyword>
<dbReference type="HAMAP" id="MF_00127">
    <property type="entry name" value="His_tRNA_synth"/>
    <property type="match status" value="1"/>
</dbReference>
<dbReference type="CDD" id="cd00773">
    <property type="entry name" value="HisRS-like_core"/>
    <property type="match status" value="1"/>
</dbReference>
<dbReference type="InterPro" id="IPR004516">
    <property type="entry name" value="HisRS/HisZ"/>
</dbReference>
<keyword evidence="2 8" id="KW-0436">Ligase</keyword>
<keyword evidence="4 8" id="KW-0067">ATP-binding</keyword>
<dbReference type="InterPro" id="IPR041715">
    <property type="entry name" value="HisRS-like_core"/>
</dbReference>
<accession>A0A1F5P5A3</accession>
<dbReference type="GO" id="GO:0005737">
    <property type="term" value="C:cytoplasm"/>
    <property type="evidence" value="ECO:0007669"/>
    <property type="project" value="UniProtKB-SubCell"/>
</dbReference>
<dbReference type="InterPro" id="IPR045864">
    <property type="entry name" value="aa-tRNA-synth_II/BPL/LPL"/>
</dbReference>
<dbReference type="Pfam" id="PF03129">
    <property type="entry name" value="HGTP_anticodon"/>
    <property type="match status" value="1"/>
</dbReference>
<comment type="catalytic activity">
    <reaction evidence="7 8">
        <text>tRNA(His) + L-histidine + ATP = L-histidyl-tRNA(His) + AMP + diphosphate + H(+)</text>
        <dbReference type="Rhea" id="RHEA:17313"/>
        <dbReference type="Rhea" id="RHEA-COMP:9665"/>
        <dbReference type="Rhea" id="RHEA-COMP:9689"/>
        <dbReference type="ChEBI" id="CHEBI:15378"/>
        <dbReference type="ChEBI" id="CHEBI:30616"/>
        <dbReference type="ChEBI" id="CHEBI:33019"/>
        <dbReference type="ChEBI" id="CHEBI:57595"/>
        <dbReference type="ChEBI" id="CHEBI:78442"/>
        <dbReference type="ChEBI" id="CHEBI:78527"/>
        <dbReference type="ChEBI" id="CHEBI:456215"/>
        <dbReference type="EC" id="6.1.1.21"/>
    </reaction>
</comment>
<evidence type="ECO:0000256" key="2">
    <source>
        <dbReference type="ARBA" id="ARBA00022598"/>
    </source>
</evidence>
<feature type="binding site" evidence="9">
    <location>
        <begin position="258"/>
        <end position="259"/>
    </location>
    <ligand>
        <name>L-histidine</name>
        <dbReference type="ChEBI" id="CHEBI:57595"/>
    </ligand>
</feature>
<keyword evidence="6 8" id="KW-0030">Aminoacyl-tRNA synthetase</keyword>
<dbReference type="NCBIfam" id="TIGR00442">
    <property type="entry name" value="hisS"/>
    <property type="match status" value="1"/>
</dbReference>
<dbReference type="AlphaFoldDB" id="A0A1F5P5A3"/>
<dbReference type="SUPFAM" id="SSF55681">
    <property type="entry name" value="Class II aaRS and biotin synthetases"/>
    <property type="match status" value="1"/>
</dbReference>
<comment type="caution">
    <text evidence="11">The sequence shown here is derived from an EMBL/GenBank/DDBJ whole genome shotgun (WGS) entry which is preliminary data.</text>
</comment>
<dbReference type="PANTHER" id="PTHR11476">
    <property type="entry name" value="HISTIDYL-TRNA SYNTHETASE"/>
    <property type="match status" value="1"/>
</dbReference>
<feature type="binding site" evidence="9">
    <location>
        <position position="254"/>
    </location>
    <ligand>
        <name>L-histidine</name>
        <dbReference type="ChEBI" id="CHEBI:57595"/>
    </ligand>
</feature>
<comment type="similarity">
    <text evidence="1 8">Belongs to the class-II aminoacyl-tRNA synthetase family.</text>
</comment>
<keyword evidence="3 8" id="KW-0547">Nucleotide-binding</keyword>
<organism evidence="11 12">
    <name type="scientific">Candidatus Doudnabacteria bacterium RIFCSPHIGHO2_02_FULL_46_11</name>
    <dbReference type="NCBI Taxonomy" id="1817832"/>
    <lineage>
        <taxon>Bacteria</taxon>
        <taxon>Candidatus Doudnaibacteriota</taxon>
    </lineage>
</organism>
<feature type="binding site" evidence="9">
    <location>
        <position position="125"/>
    </location>
    <ligand>
        <name>L-histidine</name>
        <dbReference type="ChEBI" id="CHEBI:57595"/>
    </ligand>
</feature>
<evidence type="ECO:0000256" key="9">
    <source>
        <dbReference type="PIRSR" id="PIRSR001549-1"/>
    </source>
</evidence>
<dbReference type="CDD" id="cd00859">
    <property type="entry name" value="HisRS_anticodon"/>
    <property type="match status" value="1"/>
</dbReference>
<evidence type="ECO:0000256" key="3">
    <source>
        <dbReference type="ARBA" id="ARBA00022741"/>
    </source>
</evidence>
<dbReference type="Gene3D" id="3.30.930.10">
    <property type="entry name" value="Bira Bifunctional Protein, Domain 2"/>
    <property type="match status" value="1"/>
</dbReference>
<dbReference type="InterPro" id="IPR033656">
    <property type="entry name" value="HisRS_anticodon"/>
</dbReference>
<comment type="subcellular location">
    <subcellularLocation>
        <location evidence="8">Cytoplasm</location>
    </subcellularLocation>
</comment>
<evidence type="ECO:0000256" key="1">
    <source>
        <dbReference type="ARBA" id="ARBA00008226"/>
    </source>
</evidence>
<feature type="domain" description="Aminoacyl-transfer RNA synthetases class-II family profile" evidence="10">
    <location>
        <begin position="1"/>
        <end position="318"/>
    </location>
</feature>
<dbReference type="FunFam" id="3.40.50.800:FF:000012">
    <property type="entry name" value="Histidine--tRNA ligase, cytoplasmic"/>
    <property type="match status" value="1"/>
</dbReference>
<dbReference type="InterPro" id="IPR006195">
    <property type="entry name" value="aa-tRNA-synth_II"/>
</dbReference>
<dbReference type="Gene3D" id="3.40.50.800">
    <property type="entry name" value="Anticodon-binding domain"/>
    <property type="match status" value="1"/>
</dbReference>
<dbReference type="GO" id="GO:0005524">
    <property type="term" value="F:ATP binding"/>
    <property type="evidence" value="ECO:0007669"/>
    <property type="project" value="UniProtKB-UniRule"/>
</dbReference>
<evidence type="ECO:0000256" key="6">
    <source>
        <dbReference type="ARBA" id="ARBA00023146"/>
    </source>
</evidence>
<dbReference type="GO" id="GO:0004821">
    <property type="term" value="F:histidine-tRNA ligase activity"/>
    <property type="evidence" value="ECO:0007669"/>
    <property type="project" value="UniProtKB-UniRule"/>
</dbReference>
<feature type="binding site" evidence="9">
    <location>
        <position position="111"/>
    </location>
    <ligand>
        <name>L-histidine</name>
        <dbReference type="ChEBI" id="CHEBI:57595"/>
    </ligand>
</feature>
<dbReference type="PROSITE" id="PS50862">
    <property type="entry name" value="AA_TRNA_LIGASE_II"/>
    <property type="match status" value="1"/>
</dbReference>
<name>A0A1F5P5A3_9BACT</name>
<dbReference type="SUPFAM" id="SSF52954">
    <property type="entry name" value="Class II aaRS ABD-related"/>
    <property type="match status" value="1"/>
</dbReference>
<evidence type="ECO:0000256" key="7">
    <source>
        <dbReference type="ARBA" id="ARBA00047639"/>
    </source>
</evidence>
<reference evidence="11 12" key="1">
    <citation type="journal article" date="2016" name="Nat. Commun.">
        <title>Thousands of microbial genomes shed light on interconnected biogeochemical processes in an aquifer system.</title>
        <authorList>
            <person name="Anantharaman K."/>
            <person name="Brown C.T."/>
            <person name="Hug L.A."/>
            <person name="Sharon I."/>
            <person name="Castelle C.J."/>
            <person name="Probst A.J."/>
            <person name="Thomas B.C."/>
            <person name="Singh A."/>
            <person name="Wilkins M.J."/>
            <person name="Karaoz U."/>
            <person name="Brodie E.L."/>
            <person name="Williams K.H."/>
            <person name="Hubbard S.S."/>
            <person name="Banfield J.F."/>
        </authorList>
    </citation>
    <scope>NUCLEOTIDE SEQUENCE [LARGE SCALE GENOMIC DNA]</scope>
</reference>
<dbReference type="PIRSF" id="PIRSF001549">
    <property type="entry name" value="His-tRNA_synth"/>
    <property type="match status" value="1"/>
</dbReference>
<dbReference type="InterPro" id="IPR015807">
    <property type="entry name" value="His-tRNA-ligase"/>
</dbReference>
<gene>
    <name evidence="8" type="primary">hisS</name>
    <name evidence="11" type="ORF">A3J48_00680</name>
</gene>
<evidence type="ECO:0000256" key="8">
    <source>
        <dbReference type="HAMAP-Rule" id="MF_00127"/>
    </source>
</evidence>
<dbReference type="PANTHER" id="PTHR11476:SF7">
    <property type="entry name" value="HISTIDINE--TRNA LIGASE"/>
    <property type="match status" value="1"/>
</dbReference>
<dbReference type="Proteomes" id="UP000176786">
    <property type="component" value="Unassembled WGS sequence"/>
</dbReference>
<keyword evidence="8" id="KW-0963">Cytoplasm</keyword>
<dbReference type="EC" id="6.1.1.21" evidence="8"/>
<dbReference type="InterPro" id="IPR036621">
    <property type="entry name" value="Anticodon-bd_dom_sf"/>
</dbReference>
<feature type="binding site" evidence="9">
    <location>
        <position position="129"/>
    </location>
    <ligand>
        <name>L-histidine</name>
        <dbReference type="ChEBI" id="CHEBI:57595"/>
    </ligand>
</feature>
<proteinExistence type="inferred from homology"/>
<dbReference type="STRING" id="1817832.A3J48_00680"/>
<evidence type="ECO:0000313" key="12">
    <source>
        <dbReference type="Proteomes" id="UP000176786"/>
    </source>
</evidence>
<comment type="subunit">
    <text evidence="8">Homodimer.</text>
</comment>
<dbReference type="GO" id="GO:0006427">
    <property type="term" value="P:histidyl-tRNA aminoacylation"/>
    <property type="evidence" value="ECO:0007669"/>
    <property type="project" value="UniProtKB-UniRule"/>
</dbReference>
<evidence type="ECO:0000256" key="5">
    <source>
        <dbReference type="ARBA" id="ARBA00022917"/>
    </source>
</evidence>
<protein>
    <recommendedName>
        <fullName evidence="8">Histidine--tRNA ligase</fullName>
        <ecNumber evidence="8">6.1.1.21</ecNumber>
    </recommendedName>
    <alternativeName>
        <fullName evidence="8">Histidyl-tRNA synthetase</fullName>
        <shortName evidence="8">HisRS</shortName>
    </alternativeName>
</protein>
<dbReference type="EMBL" id="MFES01000029">
    <property type="protein sequence ID" value="OGE84994.1"/>
    <property type="molecule type" value="Genomic_DNA"/>
</dbReference>
<evidence type="ECO:0000313" key="11">
    <source>
        <dbReference type="EMBL" id="OGE84994.1"/>
    </source>
</evidence>
<sequence>MTDRVEPRTLKGFKDYLPEEERLRLKIIDTCREVFELYGFLPTSTPALEYLETLTQKYGEDEKLIYNFKDRGDRDVGLRYDLTVPLARLVSQYQNEIKFPFRRYQIAAVWRAENPQKGRFREFTQADADIVGVESLSADAECVALYYEIFKRLGVENFKIRINSRKVFDKLAQELKLGTEQTAGAIRIIDKFDKIGQEEADRLLEEVLNEEQFKGVKKFLQEDSDFSELDELKKYLDGLGVPNDVYVFDKKIVRGLDYYSGMVFEASVSHSDFGSLGGGGRYDSLVEKFSNKQVSAVGMSVGVDRLLGLMLQQGTKLPIPATKVLVMNLGSEFVEKSLEILNQLRTAGIASEYFYDQKDLDKQFKYAEALNIPYAVLIGDEEMKKNGVTVRDLKKREQETIKLPEAVNILKKS</sequence>
<dbReference type="Pfam" id="PF13393">
    <property type="entry name" value="tRNA-synt_His"/>
    <property type="match status" value="1"/>
</dbReference>
<dbReference type="InterPro" id="IPR004154">
    <property type="entry name" value="Anticodon-bd"/>
</dbReference>
<feature type="binding site" evidence="9">
    <location>
        <begin position="81"/>
        <end position="83"/>
    </location>
    <ligand>
        <name>L-histidine</name>
        <dbReference type="ChEBI" id="CHEBI:57595"/>
    </ligand>
</feature>
<evidence type="ECO:0000259" key="10">
    <source>
        <dbReference type="PROSITE" id="PS50862"/>
    </source>
</evidence>